<dbReference type="Proteomes" id="UP000052943">
    <property type="component" value="Unassembled WGS sequence"/>
</dbReference>
<reference evidence="1 2" key="1">
    <citation type="submission" date="2015-11" db="EMBL/GenBank/DDBJ databases">
        <title>Genomes and virulence difference between two physiological races of Phytophthora nicotianae.</title>
        <authorList>
            <person name="Liu H."/>
            <person name="Ma X."/>
            <person name="Yu H."/>
            <person name="Fang D."/>
            <person name="Li Y."/>
            <person name="Wang X."/>
            <person name="Wang W."/>
            <person name="Dong Y."/>
            <person name="Xiao B."/>
        </authorList>
    </citation>
    <scope>NUCLEOTIDE SEQUENCE [LARGE SCALE GENOMIC DNA]</scope>
    <source>
        <strain evidence="2">race 0</strain>
    </source>
</reference>
<evidence type="ECO:0000313" key="2">
    <source>
        <dbReference type="Proteomes" id="UP000052943"/>
    </source>
</evidence>
<organism evidence="1 2">
    <name type="scientific">Phytophthora nicotianae</name>
    <name type="common">Potato buckeye rot agent</name>
    <name type="synonym">Phytophthora parasitica</name>
    <dbReference type="NCBI Taxonomy" id="4792"/>
    <lineage>
        <taxon>Eukaryota</taxon>
        <taxon>Sar</taxon>
        <taxon>Stramenopiles</taxon>
        <taxon>Oomycota</taxon>
        <taxon>Peronosporomycetes</taxon>
        <taxon>Peronosporales</taxon>
        <taxon>Peronosporaceae</taxon>
        <taxon>Phytophthora</taxon>
    </lineage>
</organism>
<name>A0A0W8DWK1_PHYNI</name>
<dbReference type="AlphaFoldDB" id="A0A0W8DWK1"/>
<evidence type="ECO:0000313" key="1">
    <source>
        <dbReference type="EMBL" id="KUG00775.1"/>
    </source>
</evidence>
<protein>
    <submittedName>
        <fullName evidence="1">Uncharacterized protein</fullName>
    </submittedName>
</protein>
<comment type="caution">
    <text evidence="1">The sequence shown here is derived from an EMBL/GenBank/DDBJ whole genome shotgun (WGS) entry which is preliminary data.</text>
</comment>
<dbReference type="EMBL" id="LNFO01000553">
    <property type="protein sequence ID" value="KUG00775.1"/>
    <property type="molecule type" value="Genomic_DNA"/>
</dbReference>
<proteinExistence type="predicted"/>
<gene>
    <name evidence="1" type="ORF">AM587_10007760</name>
</gene>
<sequence length="109" mass="12585">MENDFEFVEYYASKNLSFSDIFFRHFRSKPYATIITASFSKTSVLMQVVVFRGEVLVMASEQAYDFIADMQNEAEKRVDEVCSGTMDHQRSANKAFQDGLLYQPEQKLA</sequence>
<accession>A0A0W8DWK1</accession>